<dbReference type="SUPFAM" id="SSF109604">
    <property type="entry name" value="HD-domain/PDEase-like"/>
    <property type="match status" value="1"/>
</dbReference>
<reference evidence="2" key="1">
    <citation type="submission" date="2017-09" db="EMBL/GenBank/DDBJ databases">
        <title>Depth-based differentiation of microbial function through sediment-hosted aquifers and enrichment of novel symbionts in the deep terrestrial subsurface.</title>
        <authorList>
            <person name="Probst A.J."/>
            <person name="Ladd B."/>
            <person name="Jarett J.K."/>
            <person name="Geller-Mcgrath D.E."/>
            <person name="Sieber C.M.K."/>
            <person name="Emerson J.B."/>
            <person name="Anantharaman K."/>
            <person name="Thomas B.C."/>
            <person name="Malmstrom R."/>
            <person name="Stieglmeier M."/>
            <person name="Klingl A."/>
            <person name="Woyke T."/>
            <person name="Ryan C.M."/>
            <person name="Banfield J.F."/>
        </authorList>
    </citation>
    <scope>NUCLEOTIDE SEQUENCE [LARGE SCALE GENOMIC DNA]</scope>
</reference>
<proteinExistence type="predicted"/>
<dbReference type="EMBL" id="PEZY01000005">
    <property type="protein sequence ID" value="PIS06333.1"/>
    <property type="molecule type" value="Genomic_DNA"/>
</dbReference>
<name>A0A2H0W4Q5_9BACT</name>
<dbReference type="GO" id="GO:0005886">
    <property type="term" value="C:plasma membrane"/>
    <property type="evidence" value="ECO:0007669"/>
    <property type="project" value="TreeGrafter"/>
</dbReference>
<dbReference type="PANTHER" id="PTHR21262">
    <property type="entry name" value="GUANOSINE-3',5'-BIS DIPHOSPHATE 3'-PYROPHOSPHOHYDROLASE"/>
    <property type="match status" value="1"/>
</dbReference>
<sequence>MPKPKNNQLPIKENHEKFINRLRLKVTDRELVLIDWAYINAKYGHRNQQRDDGSRYFDHLRSTALILIDELKIFDSEMIISALMHDMLEDSFLFDTKRIKILFGKKVAKMVNQLSMPEMNIKIFKSKKDRLDHYHATIKKSPLKVIIIKLCDRLHNLRTMNNCPPEKRKRKTKETLDHYLPLIRLLNNDYPEIATIFYHEYEKSLDELTKTT</sequence>
<dbReference type="InterPro" id="IPR003607">
    <property type="entry name" value="HD/PDEase_dom"/>
</dbReference>
<comment type="caution">
    <text evidence="1">The sequence shown here is derived from an EMBL/GenBank/DDBJ whole genome shotgun (WGS) entry which is preliminary data.</text>
</comment>
<dbReference type="Pfam" id="PF13328">
    <property type="entry name" value="HD_4"/>
    <property type="match status" value="1"/>
</dbReference>
<protein>
    <recommendedName>
        <fullName evidence="3">HD/PDEase domain-containing protein</fullName>
    </recommendedName>
</protein>
<evidence type="ECO:0008006" key="3">
    <source>
        <dbReference type="Google" id="ProtNLM"/>
    </source>
</evidence>
<dbReference type="Gene3D" id="1.10.3210.10">
    <property type="entry name" value="Hypothetical protein af1432"/>
    <property type="match status" value="1"/>
</dbReference>
<evidence type="ECO:0000313" key="2">
    <source>
        <dbReference type="Proteomes" id="UP000229056"/>
    </source>
</evidence>
<evidence type="ECO:0000313" key="1">
    <source>
        <dbReference type="EMBL" id="PIS06333.1"/>
    </source>
</evidence>
<dbReference type="PANTHER" id="PTHR21262:SF31">
    <property type="entry name" value="GTP PYROPHOSPHOKINASE"/>
    <property type="match status" value="1"/>
</dbReference>
<gene>
    <name evidence="1" type="ORF">COT80_02075</name>
</gene>
<accession>A0A2H0W4Q5</accession>
<dbReference type="Proteomes" id="UP000229056">
    <property type="component" value="Unassembled WGS sequence"/>
</dbReference>
<dbReference type="CDD" id="cd00077">
    <property type="entry name" value="HDc"/>
    <property type="match status" value="1"/>
</dbReference>
<dbReference type="AlphaFoldDB" id="A0A2H0W4Q5"/>
<organism evidence="1 2">
    <name type="scientific">Candidatus Buchananbacteria bacterium CG10_big_fil_rev_8_21_14_0_10_33_19</name>
    <dbReference type="NCBI Taxonomy" id="1974525"/>
    <lineage>
        <taxon>Bacteria</taxon>
        <taxon>Candidatus Buchananiibacteriota</taxon>
    </lineage>
</organism>